<evidence type="ECO:0000313" key="2">
    <source>
        <dbReference type="Proteomes" id="UP000027037"/>
    </source>
</evidence>
<keyword evidence="2" id="KW-1185">Reference proteome</keyword>
<evidence type="ECO:0000313" key="1">
    <source>
        <dbReference type="EMBL" id="KCZ56570.1"/>
    </source>
</evidence>
<dbReference type="AntiFam" id="ANF00117">
    <property type="entry name" value="Shadow ORF (opposite PRN2)"/>
</dbReference>
<gene>
    <name evidence="1" type="ORF">HY29_08290</name>
</gene>
<comment type="caution">
    <text evidence="1">The sequence shown here is derived from an EMBL/GenBank/DDBJ whole genome shotgun (WGS) entry which is preliminary data.</text>
</comment>
<dbReference type="EMBL" id="AWFF01000013">
    <property type="protein sequence ID" value="KCZ56570.1"/>
    <property type="molecule type" value="Genomic_DNA"/>
</dbReference>
<organism evidence="1 2">
    <name type="scientific">Hyphomonas beringensis</name>
    <dbReference type="NCBI Taxonomy" id="1280946"/>
    <lineage>
        <taxon>Bacteria</taxon>
        <taxon>Pseudomonadati</taxon>
        <taxon>Pseudomonadota</taxon>
        <taxon>Alphaproteobacteria</taxon>
        <taxon>Hyphomonadales</taxon>
        <taxon>Hyphomonadaceae</taxon>
        <taxon>Hyphomonas</taxon>
    </lineage>
</organism>
<proteinExistence type="predicted"/>
<protein>
    <submittedName>
        <fullName evidence="1">Uncharacterized protein</fullName>
    </submittedName>
</protein>
<sequence>MAYGAIEQVSDRRQADMRVRVYIKALARGIIHGSKMVEKDERPDGALRMEGQNTSHPEAAAQIPATGFNYACDG</sequence>
<name>A0A062UKB3_9PROT</name>
<reference evidence="1 2" key="1">
    <citation type="journal article" date="2014" name="Antonie Van Leeuwenhoek">
        <title>Hyphomonas beringensis sp. nov. and Hyphomonas chukchiensis sp. nov., isolated from surface seawater of the Bering Sea and Chukchi Sea.</title>
        <authorList>
            <person name="Li C."/>
            <person name="Lai Q."/>
            <person name="Li G."/>
            <person name="Dong C."/>
            <person name="Wang J."/>
            <person name="Liao Y."/>
            <person name="Shao Z."/>
        </authorList>
    </citation>
    <scope>NUCLEOTIDE SEQUENCE [LARGE SCALE GENOMIC DNA]</scope>
    <source>
        <strain evidence="1 2">25B14_1</strain>
    </source>
</reference>
<accession>A0A062UKB3</accession>
<dbReference type="AlphaFoldDB" id="A0A062UKB3"/>
<dbReference type="PATRIC" id="fig|1280946.3.peg.451"/>
<dbReference type="STRING" id="1280946.HY29_08290"/>
<dbReference type="Proteomes" id="UP000027037">
    <property type="component" value="Unassembled WGS sequence"/>
</dbReference>